<dbReference type="Gene3D" id="3.30.70.120">
    <property type="match status" value="1"/>
</dbReference>
<dbReference type="PANTHER" id="PTHR23419">
    <property type="entry name" value="DIVALENT CATION TOLERANCE CUTA-RELATED"/>
    <property type="match status" value="1"/>
</dbReference>
<accession>A0A1G7VUM4</accession>
<gene>
    <name evidence="2" type="ORF">SAMN05421505_10660</name>
</gene>
<evidence type="ECO:0000256" key="1">
    <source>
        <dbReference type="ARBA" id="ARBA00010169"/>
    </source>
</evidence>
<dbReference type="GO" id="GO:0010038">
    <property type="term" value="P:response to metal ion"/>
    <property type="evidence" value="ECO:0007669"/>
    <property type="project" value="InterPro"/>
</dbReference>
<dbReference type="PANTHER" id="PTHR23419:SF8">
    <property type="entry name" value="FI09726P"/>
    <property type="match status" value="1"/>
</dbReference>
<keyword evidence="3" id="KW-1185">Reference proteome</keyword>
<organism evidence="2 3">
    <name type="scientific">Sinosporangium album</name>
    <dbReference type="NCBI Taxonomy" id="504805"/>
    <lineage>
        <taxon>Bacteria</taxon>
        <taxon>Bacillati</taxon>
        <taxon>Actinomycetota</taxon>
        <taxon>Actinomycetes</taxon>
        <taxon>Streptosporangiales</taxon>
        <taxon>Streptosporangiaceae</taxon>
        <taxon>Sinosporangium</taxon>
    </lineage>
</organism>
<proteinExistence type="inferred from homology"/>
<dbReference type="InterPro" id="IPR015867">
    <property type="entry name" value="N-reg_PII/ATP_PRibTrfase_C"/>
</dbReference>
<dbReference type="OrthoDB" id="37622at2"/>
<evidence type="ECO:0000313" key="3">
    <source>
        <dbReference type="Proteomes" id="UP000198923"/>
    </source>
</evidence>
<comment type="similarity">
    <text evidence="1">Belongs to the CutA family.</text>
</comment>
<dbReference type="Proteomes" id="UP000198923">
    <property type="component" value="Unassembled WGS sequence"/>
</dbReference>
<sequence length="127" mass="14043">MIGFQGESSDIYGLAAHERSVVVADHVQVQTTVDSAESGANLARSITEARLAACVQISSPIRSIYWWQGEIEEAEEFQLFIKTTVDRLAGLERHIKANHPYDTPEIIVVPIVGGSAEYLGWITEETR</sequence>
<reference evidence="2 3" key="1">
    <citation type="submission" date="2016-10" db="EMBL/GenBank/DDBJ databases">
        <authorList>
            <person name="de Groot N.N."/>
        </authorList>
    </citation>
    <scope>NUCLEOTIDE SEQUENCE [LARGE SCALE GENOMIC DNA]</scope>
    <source>
        <strain evidence="2 3">CPCC 201354</strain>
    </source>
</reference>
<dbReference type="InterPro" id="IPR004323">
    <property type="entry name" value="Ion_tolerance_CutA"/>
</dbReference>
<dbReference type="STRING" id="504805.SAMN05421505_10660"/>
<dbReference type="SUPFAM" id="SSF54913">
    <property type="entry name" value="GlnB-like"/>
    <property type="match status" value="1"/>
</dbReference>
<dbReference type="AlphaFoldDB" id="A0A1G7VUM4"/>
<dbReference type="GO" id="GO:0005507">
    <property type="term" value="F:copper ion binding"/>
    <property type="evidence" value="ECO:0007669"/>
    <property type="project" value="TreeGrafter"/>
</dbReference>
<dbReference type="EMBL" id="FNCN01000006">
    <property type="protein sequence ID" value="SDG63496.1"/>
    <property type="molecule type" value="Genomic_DNA"/>
</dbReference>
<protein>
    <submittedName>
        <fullName evidence="2">Divalent cation tolerance protein</fullName>
    </submittedName>
</protein>
<dbReference type="Pfam" id="PF03091">
    <property type="entry name" value="CutA1"/>
    <property type="match status" value="1"/>
</dbReference>
<evidence type="ECO:0000313" key="2">
    <source>
        <dbReference type="EMBL" id="SDG63496.1"/>
    </source>
</evidence>
<name>A0A1G7VUM4_9ACTN</name>
<dbReference type="InterPro" id="IPR011322">
    <property type="entry name" value="N-reg_PII-like_a/b"/>
</dbReference>